<evidence type="ECO:0000256" key="8">
    <source>
        <dbReference type="ARBA" id="ARBA00022833"/>
    </source>
</evidence>
<accession>R7T8A5</accession>
<reference evidence="16" key="1">
    <citation type="submission" date="2012-12" db="EMBL/GenBank/DDBJ databases">
        <authorList>
            <person name="Hellsten U."/>
            <person name="Grimwood J."/>
            <person name="Chapman J.A."/>
            <person name="Shapiro H."/>
            <person name="Aerts A."/>
            <person name="Otillar R.P."/>
            <person name="Terry A.Y."/>
            <person name="Boore J.L."/>
            <person name="Simakov O."/>
            <person name="Marletaz F."/>
            <person name="Cho S.-J."/>
            <person name="Edsinger-Gonzales E."/>
            <person name="Havlak P."/>
            <person name="Kuo D.-H."/>
            <person name="Larsson T."/>
            <person name="Lv J."/>
            <person name="Arendt D."/>
            <person name="Savage R."/>
            <person name="Osoegawa K."/>
            <person name="de Jong P."/>
            <person name="Lindberg D.R."/>
            <person name="Seaver E.C."/>
            <person name="Weisblat D.A."/>
            <person name="Putnam N.H."/>
            <person name="Grigoriev I.V."/>
            <person name="Rokhsar D.S."/>
        </authorList>
    </citation>
    <scope>NUCLEOTIDE SEQUENCE</scope>
    <source>
        <strain evidence="16">I ESC-2004</strain>
    </source>
</reference>
<reference evidence="14 16" key="2">
    <citation type="journal article" date="2013" name="Nature">
        <title>Insights into bilaterian evolution from three spiralian genomes.</title>
        <authorList>
            <person name="Simakov O."/>
            <person name="Marletaz F."/>
            <person name="Cho S.J."/>
            <person name="Edsinger-Gonzales E."/>
            <person name="Havlak P."/>
            <person name="Hellsten U."/>
            <person name="Kuo D.H."/>
            <person name="Larsson T."/>
            <person name="Lv J."/>
            <person name="Arendt D."/>
            <person name="Savage R."/>
            <person name="Osoegawa K."/>
            <person name="de Jong P."/>
            <person name="Grimwood J."/>
            <person name="Chapman J.A."/>
            <person name="Shapiro H."/>
            <person name="Aerts A."/>
            <person name="Otillar R.P."/>
            <person name="Terry A.Y."/>
            <person name="Boore J.L."/>
            <person name="Grigoriev I.V."/>
            <person name="Lindberg D.R."/>
            <person name="Seaver E.C."/>
            <person name="Weisblat D.A."/>
            <person name="Putnam N.H."/>
            <person name="Rokhsar D.S."/>
        </authorList>
    </citation>
    <scope>NUCLEOTIDE SEQUENCE</scope>
    <source>
        <strain evidence="14 16">I ESC-2004</strain>
    </source>
</reference>
<dbReference type="HOGENOM" id="CLU_019326_2_3_1"/>
<keyword evidence="8" id="KW-0862">Zinc</keyword>
<dbReference type="EMBL" id="AMQN01003181">
    <property type="status" value="NOT_ANNOTATED_CDS"/>
    <property type="molecule type" value="Genomic_DNA"/>
</dbReference>
<dbReference type="SUPFAM" id="SSF53187">
    <property type="entry name" value="Zn-dependent exopeptidases"/>
    <property type="match status" value="1"/>
</dbReference>
<evidence type="ECO:0000313" key="14">
    <source>
        <dbReference type="EMBL" id="ELT89850.1"/>
    </source>
</evidence>
<dbReference type="PROSITE" id="PS00132">
    <property type="entry name" value="CARBOXYPEPT_ZN_1"/>
    <property type="match status" value="1"/>
</dbReference>
<dbReference type="Proteomes" id="UP000014760">
    <property type="component" value="Unassembled WGS sequence"/>
</dbReference>
<evidence type="ECO:0000256" key="9">
    <source>
        <dbReference type="ARBA" id="ARBA00023049"/>
    </source>
</evidence>
<dbReference type="EnsemblMetazoa" id="CapteT223733">
    <property type="protein sequence ID" value="CapteP223733"/>
    <property type="gene ID" value="CapteG223733"/>
</dbReference>
<comment type="similarity">
    <text evidence="2 11">Belongs to the peptidase M14 family.</text>
</comment>
<dbReference type="OrthoDB" id="3626597at2759"/>
<dbReference type="Gene3D" id="3.30.70.340">
    <property type="entry name" value="Metallocarboxypeptidase-like"/>
    <property type="match status" value="1"/>
</dbReference>
<keyword evidence="9" id="KW-0482">Metalloprotease</keyword>
<evidence type="ECO:0000256" key="7">
    <source>
        <dbReference type="ARBA" id="ARBA00022801"/>
    </source>
</evidence>
<name>R7T8A5_CAPTE</name>
<feature type="active site" description="Proton donor/acceptor" evidence="11">
    <location>
        <position position="395"/>
    </location>
</feature>
<dbReference type="Gene3D" id="3.40.630.10">
    <property type="entry name" value="Zn peptidases"/>
    <property type="match status" value="1"/>
</dbReference>
<evidence type="ECO:0000313" key="15">
    <source>
        <dbReference type="EnsemblMetazoa" id="CapteP223733"/>
    </source>
</evidence>
<keyword evidence="5" id="KW-0479">Metal-binding</keyword>
<keyword evidence="16" id="KW-1185">Reference proteome</keyword>
<feature type="domain" description="Peptidase M14" evidence="13">
    <location>
        <begin position="120"/>
        <end position="426"/>
    </location>
</feature>
<evidence type="ECO:0000256" key="3">
    <source>
        <dbReference type="ARBA" id="ARBA00022645"/>
    </source>
</evidence>
<dbReference type="CDD" id="cd03860">
    <property type="entry name" value="M14_CP_A-B_like"/>
    <property type="match status" value="1"/>
</dbReference>
<organism evidence="14">
    <name type="scientific">Capitella teleta</name>
    <name type="common">Polychaete worm</name>
    <dbReference type="NCBI Taxonomy" id="283909"/>
    <lineage>
        <taxon>Eukaryota</taxon>
        <taxon>Metazoa</taxon>
        <taxon>Spiralia</taxon>
        <taxon>Lophotrochozoa</taxon>
        <taxon>Annelida</taxon>
        <taxon>Polychaeta</taxon>
        <taxon>Sedentaria</taxon>
        <taxon>Scolecida</taxon>
        <taxon>Capitellidae</taxon>
        <taxon>Capitella</taxon>
    </lineage>
</organism>
<dbReference type="EMBL" id="KB311138">
    <property type="protein sequence ID" value="ELT89850.1"/>
    <property type="molecule type" value="Genomic_DNA"/>
</dbReference>
<dbReference type="FunFam" id="3.40.630.10:FF:000084">
    <property type="entry name" value="Carboxypeptidase B2"/>
    <property type="match status" value="1"/>
</dbReference>
<dbReference type="Pfam" id="PF00246">
    <property type="entry name" value="Peptidase_M14"/>
    <property type="match status" value="1"/>
</dbReference>
<evidence type="ECO:0000256" key="5">
    <source>
        <dbReference type="ARBA" id="ARBA00022723"/>
    </source>
</evidence>
<dbReference type="SUPFAM" id="SSF54897">
    <property type="entry name" value="Protease propeptides/inhibitors"/>
    <property type="match status" value="1"/>
</dbReference>
<dbReference type="GO" id="GO:0008270">
    <property type="term" value="F:zinc ion binding"/>
    <property type="evidence" value="ECO:0007669"/>
    <property type="project" value="InterPro"/>
</dbReference>
<dbReference type="GO" id="GO:0004181">
    <property type="term" value="F:metallocarboxypeptidase activity"/>
    <property type="evidence" value="ECO:0007669"/>
    <property type="project" value="InterPro"/>
</dbReference>
<dbReference type="PROSITE" id="PS52035">
    <property type="entry name" value="PEPTIDASE_M14"/>
    <property type="match status" value="1"/>
</dbReference>
<dbReference type="InterPro" id="IPR057246">
    <property type="entry name" value="CARBOXYPEPT_ZN_1"/>
</dbReference>
<dbReference type="InterPro" id="IPR036990">
    <property type="entry name" value="M14A-like_propep"/>
</dbReference>
<keyword evidence="7" id="KW-0378">Hydrolase</keyword>
<evidence type="ECO:0000256" key="1">
    <source>
        <dbReference type="ARBA" id="ARBA00001947"/>
    </source>
</evidence>
<keyword evidence="4" id="KW-0645">Protease</keyword>
<proteinExistence type="inferred from homology"/>
<feature type="chain" id="PRO_5011951984" description="Peptidase M14 domain-containing protein" evidence="12">
    <location>
        <begin position="16"/>
        <end position="428"/>
    </location>
</feature>
<dbReference type="Pfam" id="PF02244">
    <property type="entry name" value="Propep_M14"/>
    <property type="match status" value="1"/>
</dbReference>
<evidence type="ECO:0000256" key="12">
    <source>
        <dbReference type="SAM" id="SignalP"/>
    </source>
</evidence>
<dbReference type="PANTHER" id="PTHR11705">
    <property type="entry name" value="PROTEASE FAMILY M14 CARBOXYPEPTIDASE A,B"/>
    <property type="match status" value="1"/>
</dbReference>
<dbReference type="SMART" id="SM00631">
    <property type="entry name" value="Zn_pept"/>
    <property type="match status" value="1"/>
</dbReference>
<evidence type="ECO:0000256" key="6">
    <source>
        <dbReference type="ARBA" id="ARBA00022729"/>
    </source>
</evidence>
<dbReference type="AlphaFoldDB" id="R7T8A5"/>
<keyword evidence="3" id="KW-0121">Carboxypeptidase</keyword>
<comment type="cofactor">
    <cofactor evidence="1">
        <name>Zn(2+)</name>
        <dbReference type="ChEBI" id="CHEBI:29105"/>
    </cofactor>
</comment>
<evidence type="ECO:0000256" key="10">
    <source>
        <dbReference type="ARBA" id="ARBA00023157"/>
    </source>
</evidence>
<dbReference type="OMA" id="LGYTIMI"/>
<dbReference type="InterPro" id="IPR000834">
    <property type="entry name" value="Peptidase_M14"/>
</dbReference>
<evidence type="ECO:0000259" key="13">
    <source>
        <dbReference type="PROSITE" id="PS52035"/>
    </source>
</evidence>
<gene>
    <name evidence="14" type="ORF">CAPTEDRAFT_223733</name>
</gene>
<dbReference type="InterPro" id="IPR003146">
    <property type="entry name" value="M14A_act_pep"/>
</dbReference>
<evidence type="ECO:0000256" key="2">
    <source>
        <dbReference type="ARBA" id="ARBA00005988"/>
    </source>
</evidence>
<evidence type="ECO:0000313" key="16">
    <source>
        <dbReference type="Proteomes" id="UP000014760"/>
    </source>
</evidence>
<sequence>MRVFLLVLCVASALAERFYYDGYTVYDLYPESLEELEFLNQLMHSDSNLDFWEEPNRMGKCTVMVSPEYQPTFMSTLSGHSIKMEVNQEDVSANLKKFWSELDARRSMRSPETTALDFEDFNTLEDINAYLESLPSGDCQDAGLVCELRVIGQSVENRDIYSLRVASSSENKKSFWIDSTIHAREWLAPATTLKILNNLVVNYGNDETVNHLLDNYDWHFVIMVNPDGYEYSWESSRYWRKNRQLPPSGSNCYGVDLNRNHNINWGQEGVSTNPCMETYCGSGAASEPEVQALQDEITRVNQLNEIIVLMTFHSYGYYWMHPWGNTIDFEGRVCERADDHDEMYDLAVVVADAIESRYGTSWTRGSSCEVIYATTGGTNDWAKAVPGIKHAICPELRGNDFVIPASNIDMSFQEIWAGLVAQEAELNQ</sequence>
<evidence type="ECO:0000256" key="11">
    <source>
        <dbReference type="PROSITE-ProRule" id="PRU01379"/>
    </source>
</evidence>
<dbReference type="PRINTS" id="PR00765">
    <property type="entry name" value="CRBOXYPTASEA"/>
</dbReference>
<reference evidence="15" key="3">
    <citation type="submission" date="2015-06" db="UniProtKB">
        <authorList>
            <consortium name="EnsemblMetazoa"/>
        </authorList>
    </citation>
    <scope>IDENTIFICATION</scope>
</reference>
<protein>
    <recommendedName>
        <fullName evidence="13">Peptidase M14 domain-containing protein</fullName>
    </recommendedName>
</protein>
<dbReference type="GO" id="GO:0006508">
    <property type="term" value="P:proteolysis"/>
    <property type="evidence" value="ECO:0007669"/>
    <property type="project" value="UniProtKB-KW"/>
</dbReference>
<dbReference type="PANTHER" id="PTHR11705:SF91">
    <property type="entry name" value="FI01817P-RELATED"/>
    <property type="match status" value="1"/>
</dbReference>
<dbReference type="GO" id="GO:0005615">
    <property type="term" value="C:extracellular space"/>
    <property type="evidence" value="ECO:0007669"/>
    <property type="project" value="TreeGrafter"/>
</dbReference>
<feature type="signal peptide" evidence="12">
    <location>
        <begin position="1"/>
        <end position="15"/>
    </location>
</feature>
<keyword evidence="6 12" id="KW-0732">Signal</keyword>
<keyword evidence="10" id="KW-1015">Disulfide bond</keyword>
<evidence type="ECO:0000256" key="4">
    <source>
        <dbReference type="ARBA" id="ARBA00022670"/>
    </source>
</evidence>